<dbReference type="OMA" id="PGNTCGQ"/>
<dbReference type="InterPro" id="IPR029058">
    <property type="entry name" value="AB_hydrolase_fold"/>
</dbReference>
<dbReference type="PANTHER" id="PTHR11440">
    <property type="entry name" value="LECITHIN-CHOLESTEROL ACYLTRANSFERASE-RELATED"/>
    <property type="match status" value="1"/>
</dbReference>
<dbReference type="Proteomes" id="UP000001542">
    <property type="component" value="Unassembled WGS sequence"/>
</dbReference>
<dbReference type="GO" id="GO:0006629">
    <property type="term" value="P:lipid metabolic process"/>
    <property type="evidence" value="ECO:0000318"/>
    <property type="project" value="GO_Central"/>
</dbReference>
<accession>A2DJU0</accession>
<organism evidence="1 2">
    <name type="scientific">Trichomonas vaginalis (strain ATCC PRA-98 / G3)</name>
    <dbReference type="NCBI Taxonomy" id="412133"/>
    <lineage>
        <taxon>Eukaryota</taxon>
        <taxon>Metamonada</taxon>
        <taxon>Parabasalia</taxon>
        <taxon>Trichomonadida</taxon>
        <taxon>Trichomonadidae</taxon>
        <taxon>Trichomonas</taxon>
    </lineage>
</organism>
<dbReference type="VEuPathDB" id="TrichDB:TVAGG3_0290210"/>
<keyword evidence="2" id="KW-1185">Reference proteome</keyword>
<reference evidence="1" key="2">
    <citation type="journal article" date="2007" name="Science">
        <title>Draft genome sequence of the sexually transmitted pathogen Trichomonas vaginalis.</title>
        <authorList>
            <person name="Carlton J.M."/>
            <person name="Hirt R.P."/>
            <person name="Silva J.C."/>
            <person name="Delcher A.L."/>
            <person name="Schatz M."/>
            <person name="Zhao Q."/>
            <person name="Wortman J.R."/>
            <person name="Bidwell S.L."/>
            <person name="Alsmark U.C.M."/>
            <person name="Besteiro S."/>
            <person name="Sicheritz-Ponten T."/>
            <person name="Noel C.J."/>
            <person name="Dacks J.B."/>
            <person name="Foster P.G."/>
            <person name="Simillion C."/>
            <person name="Van de Peer Y."/>
            <person name="Miranda-Saavedra D."/>
            <person name="Barton G.J."/>
            <person name="Westrop G.D."/>
            <person name="Mueller S."/>
            <person name="Dessi D."/>
            <person name="Fiori P.L."/>
            <person name="Ren Q."/>
            <person name="Paulsen I."/>
            <person name="Zhang H."/>
            <person name="Bastida-Corcuera F.D."/>
            <person name="Simoes-Barbosa A."/>
            <person name="Brown M.T."/>
            <person name="Hayes R.D."/>
            <person name="Mukherjee M."/>
            <person name="Okumura C.Y."/>
            <person name="Schneider R."/>
            <person name="Smith A.J."/>
            <person name="Vanacova S."/>
            <person name="Villalvazo M."/>
            <person name="Haas B.J."/>
            <person name="Pertea M."/>
            <person name="Feldblyum T.V."/>
            <person name="Utterback T.R."/>
            <person name="Shu C.L."/>
            <person name="Osoegawa K."/>
            <person name="de Jong P.J."/>
            <person name="Hrdy I."/>
            <person name="Horvathova L."/>
            <person name="Zubacova Z."/>
            <person name="Dolezal P."/>
            <person name="Malik S.B."/>
            <person name="Logsdon J.M. Jr."/>
            <person name="Henze K."/>
            <person name="Gupta A."/>
            <person name="Wang C.C."/>
            <person name="Dunne R.L."/>
            <person name="Upcroft J.A."/>
            <person name="Upcroft P."/>
            <person name="White O."/>
            <person name="Salzberg S.L."/>
            <person name="Tang P."/>
            <person name="Chiu C.-H."/>
            <person name="Lee Y.-S."/>
            <person name="Embley T.M."/>
            <person name="Coombs G.H."/>
            <person name="Mottram J.C."/>
            <person name="Tachezy J."/>
            <person name="Fraser-Liggett C.M."/>
            <person name="Johnson P.J."/>
        </authorList>
    </citation>
    <scope>NUCLEOTIDE SEQUENCE [LARGE SCALE GENOMIC DNA]</scope>
    <source>
        <strain evidence="1">G3</strain>
    </source>
</reference>
<dbReference type="Pfam" id="PF02450">
    <property type="entry name" value="LCAT"/>
    <property type="match status" value="1"/>
</dbReference>
<dbReference type="SUPFAM" id="SSF53474">
    <property type="entry name" value="alpha/beta-Hydrolases"/>
    <property type="match status" value="1"/>
</dbReference>
<evidence type="ECO:0000313" key="1">
    <source>
        <dbReference type="EMBL" id="EAY19304.1"/>
    </source>
</evidence>
<gene>
    <name evidence="1" type="ORF">TVAG_452180</name>
</gene>
<keyword evidence="1" id="KW-0808">Transferase</keyword>
<keyword evidence="1" id="KW-0012">Acyltransferase</keyword>
<name>A2DJU0_TRIV3</name>
<sequence length="435" mass="49297">MISFLIGLVSSNRPVILLPGIYGSNLYSTYDNFAKHWYCPKTTDHSIFWVNLKYAIPPTYNCLFELLAAHYDAATDKVGNPEGLSVEIEDFGGDGGISYVDAGVFGYHFIESFGPLIDYFKGKGYTIKKNLFGVPYDWRLALDPLRETFFPQLKQLIENAYSSNGNQNVVVLGYSCGGLMLHNFFTTYVDQAWKDKYIHKVIMLAPAFAGSSETLDVVWNQYFPIIPILKNDVLRENIPKIPVISGLMPNHVVFADDTIIIEPDGTEIKAPQVQDWFIKQGKYSGEGEQMVRKNMKWLQKKPESLGVPLYMIYNSGNEATYQMKFKGSWDEVEYTKQPGDGTVPSKGPEFACNNWMDNKGNPIICHDVKNPGDDWKHAPLSTNEYIHQLIYNVANDQPVNEWSKLEGNWMFTSENVETVNGTVLRAGQVTKRRIL</sequence>
<dbReference type="AlphaFoldDB" id="A2DJU0"/>
<dbReference type="GO" id="GO:0008374">
    <property type="term" value="F:O-acyltransferase activity"/>
    <property type="evidence" value="ECO:0007669"/>
    <property type="project" value="InterPro"/>
</dbReference>
<dbReference type="STRING" id="5722.A2DJU0"/>
<dbReference type="SMR" id="A2DJU0"/>
<dbReference type="KEGG" id="tva:5464829"/>
<dbReference type="VEuPathDB" id="TrichDB:TVAG_452180"/>
<dbReference type="InParanoid" id="A2DJU0"/>
<dbReference type="Gene3D" id="3.40.50.1820">
    <property type="entry name" value="alpha/beta hydrolase"/>
    <property type="match status" value="1"/>
</dbReference>
<dbReference type="OrthoDB" id="190846at2759"/>
<dbReference type="RefSeq" id="XP_001580290.1">
    <property type="nucleotide sequence ID" value="XM_001580240.1"/>
</dbReference>
<protein>
    <submittedName>
        <fullName evidence="1">Lecithin:cholesterol acyltransferase family protein</fullName>
    </submittedName>
</protein>
<dbReference type="InterPro" id="IPR003386">
    <property type="entry name" value="LACT/PDAT_acylTrfase"/>
</dbReference>
<dbReference type="eggNOG" id="KOG2369">
    <property type="taxonomic scope" value="Eukaryota"/>
</dbReference>
<evidence type="ECO:0000313" key="2">
    <source>
        <dbReference type="Proteomes" id="UP000001542"/>
    </source>
</evidence>
<proteinExistence type="predicted"/>
<dbReference type="EMBL" id="DS113209">
    <property type="protein sequence ID" value="EAY19304.1"/>
    <property type="molecule type" value="Genomic_DNA"/>
</dbReference>
<reference evidence="1" key="1">
    <citation type="submission" date="2006-10" db="EMBL/GenBank/DDBJ databases">
        <authorList>
            <person name="Amadeo P."/>
            <person name="Zhao Q."/>
            <person name="Wortman J."/>
            <person name="Fraser-Liggett C."/>
            <person name="Carlton J."/>
        </authorList>
    </citation>
    <scope>NUCLEOTIDE SEQUENCE</scope>
    <source>
        <strain evidence="1">G3</strain>
    </source>
</reference>